<dbReference type="PANTHER" id="PTHR37299:SF1">
    <property type="entry name" value="STAGE 0 SPORULATION PROTEIN A HOMOLOG"/>
    <property type="match status" value="1"/>
</dbReference>
<dbReference type="PROSITE" id="PS50930">
    <property type="entry name" value="HTH_LYTTR"/>
    <property type="match status" value="1"/>
</dbReference>
<sequence length="236" mass="27828">MLKIMICDDDASETEKLKSIIQQHLELNALDVDIYQTDSGESLVRKYSDEKFQFDIIFLDIEMKTLNGVETAKKIRNVNKDIIIIFVTGYSEYVYEGYDVHAFNYILKPYKKEKIIRILDESLSEIKALENNFLLLDLPNKGLYKIKCSDIIYFKSDRRKVIAVTSDKQYSYYEKLSNLEKKLFKSFVRIHQRYLVNIAFIDFITTNEVSINGNLLPISRQRHNEVMIKFAQYLLE</sequence>
<organism evidence="6 7">
    <name type="scientific">Blautia wexlerae</name>
    <dbReference type="NCBI Taxonomy" id="418240"/>
    <lineage>
        <taxon>Bacteria</taxon>
        <taxon>Bacillati</taxon>
        <taxon>Bacillota</taxon>
        <taxon>Clostridia</taxon>
        <taxon>Lachnospirales</taxon>
        <taxon>Lachnospiraceae</taxon>
        <taxon>Blautia</taxon>
    </lineage>
</organism>
<evidence type="ECO:0000313" key="7">
    <source>
        <dbReference type="Proteomes" id="UP000095712"/>
    </source>
</evidence>
<accession>A0A174TNA6</accession>
<comment type="function">
    <text evidence="2">May play the central regulatory role in sporulation. It may be an element of the effector pathway responsible for the activation of sporulation genes in response to nutritional stress. Spo0A may act in concert with spo0H (a sigma factor) to control the expression of some genes that are critical to the sporulation process.</text>
</comment>
<protein>
    <recommendedName>
        <fullName evidence="1">Stage 0 sporulation protein A homolog</fullName>
    </recommendedName>
</protein>
<dbReference type="PANTHER" id="PTHR37299">
    <property type="entry name" value="TRANSCRIPTIONAL REGULATOR-RELATED"/>
    <property type="match status" value="1"/>
</dbReference>
<proteinExistence type="predicted"/>
<dbReference type="SUPFAM" id="SSF52172">
    <property type="entry name" value="CheY-like"/>
    <property type="match status" value="1"/>
</dbReference>
<dbReference type="InterPro" id="IPR046947">
    <property type="entry name" value="LytR-like"/>
</dbReference>
<reference evidence="6 7" key="1">
    <citation type="submission" date="2015-09" db="EMBL/GenBank/DDBJ databases">
        <authorList>
            <consortium name="Pathogen Informatics"/>
        </authorList>
    </citation>
    <scope>NUCLEOTIDE SEQUENCE [LARGE SCALE GENOMIC DNA]</scope>
    <source>
        <strain evidence="6 7">2789STDY5834911</strain>
    </source>
</reference>
<feature type="domain" description="HTH LytTR-type" evidence="5">
    <location>
        <begin position="140"/>
        <end position="232"/>
    </location>
</feature>
<evidence type="ECO:0000313" key="6">
    <source>
        <dbReference type="EMBL" id="CUQ09921.1"/>
    </source>
</evidence>
<keyword evidence="3" id="KW-0597">Phosphoprotein</keyword>
<dbReference type="Proteomes" id="UP000095712">
    <property type="component" value="Unassembled WGS sequence"/>
</dbReference>
<feature type="domain" description="Response regulatory" evidence="4">
    <location>
        <begin position="3"/>
        <end position="123"/>
    </location>
</feature>
<dbReference type="Gene3D" id="2.40.50.1020">
    <property type="entry name" value="LytTr DNA-binding domain"/>
    <property type="match status" value="1"/>
</dbReference>
<feature type="modified residue" description="4-aspartylphosphate" evidence="3">
    <location>
        <position position="60"/>
    </location>
</feature>
<dbReference type="InterPro" id="IPR011006">
    <property type="entry name" value="CheY-like_superfamily"/>
</dbReference>
<dbReference type="GO" id="GO:0003677">
    <property type="term" value="F:DNA binding"/>
    <property type="evidence" value="ECO:0007669"/>
    <property type="project" value="InterPro"/>
</dbReference>
<evidence type="ECO:0000256" key="1">
    <source>
        <dbReference type="ARBA" id="ARBA00018672"/>
    </source>
</evidence>
<dbReference type="AlphaFoldDB" id="A0A174TNA6"/>
<evidence type="ECO:0000256" key="2">
    <source>
        <dbReference type="ARBA" id="ARBA00024867"/>
    </source>
</evidence>
<dbReference type="EMBL" id="CZAW01000072">
    <property type="protein sequence ID" value="CUQ09921.1"/>
    <property type="molecule type" value="Genomic_DNA"/>
</dbReference>
<evidence type="ECO:0000259" key="5">
    <source>
        <dbReference type="PROSITE" id="PS50930"/>
    </source>
</evidence>
<gene>
    <name evidence="6" type="primary">yehT_5</name>
    <name evidence="6" type="ORF">ERS852523_03955</name>
</gene>
<dbReference type="SMART" id="SM00850">
    <property type="entry name" value="LytTR"/>
    <property type="match status" value="1"/>
</dbReference>
<name>A0A174TNA6_9FIRM</name>
<dbReference type="GO" id="GO:0000156">
    <property type="term" value="F:phosphorelay response regulator activity"/>
    <property type="evidence" value="ECO:0007669"/>
    <property type="project" value="InterPro"/>
</dbReference>
<dbReference type="Pfam" id="PF04397">
    <property type="entry name" value="LytTR"/>
    <property type="match status" value="1"/>
</dbReference>
<dbReference type="PROSITE" id="PS50110">
    <property type="entry name" value="RESPONSE_REGULATORY"/>
    <property type="match status" value="1"/>
</dbReference>
<evidence type="ECO:0000259" key="4">
    <source>
        <dbReference type="PROSITE" id="PS50110"/>
    </source>
</evidence>
<evidence type="ECO:0000256" key="3">
    <source>
        <dbReference type="PROSITE-ProRule" id="PRU00169"/>
    </source>
</evidence>
<dbReference type="RefSeq" id="WP_055153709.1">
    <property type="nucleotide sequence ID" value="NZ_CZAW01000072.1"/>
</dbReference>
<dbReference type="Gene3D" id="3.40.50.2300">
    <property type="match status" value="1"/>
</dbReference>
<dbReference type="SMART" id="SM00448">
    <property type="entry name" value="REC"/>
    <property type="match status" value="1"/>
</dbReference>
<dbReference type="OrthoDB" id="9802383at2"/>
<dbReference type="Pfam" id="PF00072">
    <property type="entry name" value="Response_reg"/>
    <property type="match status" value="1"/>
</dbReference>
<dbReference type="InterPro" id="IPR007492">
    <property type="entry name" value="LytTR_DNA-bd_dom"/>
</dbReference>
<dbReference type="InterPro" id="IPR001789">
    <property type="entry name" value="Sig_transdc_resp-reg_receiver"/>
</dbReference>